<dbReference type="Proteomes" id="UP000007814">
    <property type="component" value="Unassembled WGS sequence"/>
</dbReference>
<evidence type="ECO:0000256" key="1">
    <source>
        <dbReference type="ARBA" id="ARBA00022679"/>
    </source>
</evidence>
<sequence>MEKNQAALIEAVALLREQDGARSDDPGDGTEDDSAQGLSIGLAIVGSGVLEGTLRARIDSLGLAGHVTLLGQMDNPFPVLGGADLFVLPSLHEGQPVTLLETMTLGTAVVASDLPGNRELIALGYGVLSGTSPQDIAQAIRTALADPLRARGTFDVQEHNARSLRDTLDAVLGSEALHQQPKEDEASPRSRCSRGASQGAIA</sequence>
<evidence type="ECO:0000313" key="4">
    <source>
        <dbReference type="EMBL" id="EJN83986.1"/>
    </source>
</evidence>
<gene>
    <name evidence="4" type="ORF">HMPREF1129_1125</name>
</gene>
<feature type="domain" description="Glycosyl transferase family 1" evidence="3">
    <location>
        <begin position="2"/>
        <end position="147"/>
    </location>
</feature>
<organism evidence="4 5">
    <name type="scientific">Actinomyces naeslundii (strain ATCC 12104 / DSM 43013 / CCUG 2238 / JCM 8349 / NCTC 10301 / Howell 279)</name>
    <dbReference type="NCBI Taxonomy" id="1115803"/>
    <lineage>
        <taxon>Bacteria</taxon>
        <taxon>Bacillati</taxon>
        <taxon>Actinomycetota</taxon>
        <taxon>Actinomycetes</taxon>
        <taxon>Actinomycetales</taxon>
        <taxon>Actinomycetaceae</taxon>
        <taxon>Actinomyces</taxon>
    </lineage>
</organism>
<dbReference type="AlphaFoldDB" id="J3JIZ1"/>
<dbReference type="GO" id="GO:0016757">
    <property type="term" value="F:glycosyltransferase activity"/>
    <property type="evidence" value="ECO:0007669"/>
    <property type="project" value="InterPro"/>
</dbReference>
<reference evidence="4 5" key="1">
    <citation type="submission" date="2012-07" db="EMBL/GenBank/DDBJ databases">
        <authorList>
            <person name="Durkin A.S."/>
            <person name="McCorrison J."/>
            <person name="Torralba M."/>
            <person name="Gillis M."/>
            <person name="Methe B."/>
            <person name="Sutton G."/>
            <person name="Nelson K.E."/>
        </authorList>
    </citation>
    <scope>NUCLEOTIDE SEQUENCE [LARGE SCALE GENOMIC DNA]</scope>
    <source>
        <strain evidence="5">ATCC 12104 / DSM 43013 / CCUG 2238 / JCM 8349 / NCTC 10301 / Howell 279</strain>
    </source>
</reference>
<evidence type="ECO:0000256" key="2">
    <source>
        <dbReference type="SAM" id="MobiDB-lite"/>
    </source>
</evidence>
<dbReference type="PATRIC" id="fig|1115803.3.peg.2132"/>
<dbReference type="Pfam" id="PF00534">
    <property type="entry name" value="Glycos_transf_1"/>
    <property type="match status" value="1"/>
</dbReference>
<comment type="caution">
    <text evidence="4">The sequence shown here is derived from an EMBL/GenBank/DDBJ whole genome shotgun (WGS) entry which is preliminary data.</text>
</comment>
<dbReference type="EMBL" id="ALJK01000187">
    <property type="protein sequence ID" value="EJN83986.1"/>
    <property type="molecule type" value="Genomic_DNA"/>
</dbReference>
<protein>
    <submittedName>
        <fullName evidence="4">Glycosyltransferase, group 1 family protein</fullName>
    </submittedName>
</protein>
<dbReference type="SUPFAM" id="SSF53756">
    <property type="entry name" value="UDP-Glycosyltransferase/glycogen phosphorylase"/>
    <property type="match status" value="1"/>
</dbReference>
<proteinExistence type="predicted"/>
<dbReference type="PANTHER" id="PTHR12526">
    <property type="entry name" value="GLYCOSYLTRANSFERASE"/>
    <property type="match status" value="1"/>
</dbReference>
<name>J3JIZ1_ACTNH</name>
<feature type="region of interest" description="Disordered" evidence="2">
    <location>
        <begin position="178"/>
        <end position="202"/>
    </location>
</feature>
<dbReference type="eggNOG" id="COG0438">
    <property type="taxonomic scope" value="Bacteria"/>
</dbReference>
<evidence type="ECO:0000259" key="3">
    <source>
        <dbReference type="Pfam" id="PF00534"/>
    </source>
</evidence>
<dbReference type="Gene3D" id="3.40.50.2000">
    <property type="entry name" value="Glycogen Phosphorylase B"/>
    <property type="match status" value="1"/>
</dbReference>
<accession>J3JIZ1</accession>
<keyword evidence="1 4" id="KW-0808">Transferase</keyword>
<dbReference type="InterPro" id="IPR001296">
    <property type="entry name" value="Glyco_trans_1"/>
</dbReference>
<evidence type="ECO:0000313" key="5">
    <source>
        <dbReference type="Proteomes" id="UP000007814"/>
    </source>
</evidence>